<keyword evidence="8" id="KW-0406">Ion transport</keyword>
<keyword evidence="5" id="KW-0631">Potassium channel</keyword>
<evidence type="ECO:0000313" key="13">
    <source>
        <dbReference type="Proteomes" id="UP000784294"/>
    </source>
</evidence>
<organism evidence="12 13">
    <name type="scientific">Protopolystoma xenopodis</name>
    <dbReference type="NCBI Taxonomy" id="117903"/>
    <lineage>
        <taxon>Eukaryota</taxon>
        <taxon>Metazoa</taxon>
        <taxon>Spiralia</taxon>
        <taxon>Lophotrochozoa</taxon>
        <taxon>Platyhelminthes</taxon>
        <taxon>Monogenea</taxon>
        <taxon>Polyopisthocotylea</taxon>
        <taxon>Polystomatidea</taxon>
        <taxon>Polystomatidae</taxon>
        <taxon>Protopolystoma</taxon>
    </lineage>
</organism>
<feature type="domain" description="RCK N-terminal" evidence="11">
    <location>
        <begin position="1"/>
        <end position="51"/>
    </location>
</feature>
<dbReference type="InterPro" id="IPR047871">
    <property type="entry name" value="K_chnl_Slo-like"/>
</dbReference>
<evidence type="ECO:0000256" key="3">
    <source>
        <dbReference type="ARBA" id="ARBA00022538"/>
    </source>
</evidence>
<dbReference type="EMBL" id="CAAALY010256635">
    <property type="protein sequence ID" value="VEL38021.1"/>
    <property type="molecule type" value="Genomic_DNA"/>
</dbReference>
<evidence type="ECO:0000256" key="4">
    <source>
        <dbReference type="ARBA" id="ARBA00022692"/>
    </source>
</evidence>
<evidence type="ECO:0000259" key="11">
    <source>
        <dbReference type="Pfam" id="PF22614"/>
    </source>
</evidence>
<dbReference type="GO" id="GO:0060072">
    <property type="term" value="F:large conductance calcium-activated potassium channel activity"/>
    <property type="evidence" value="ECO:0007669"/>
    <property type="project" value="TreeGrafter"/>
</dbReference>
<dbReference type="GO" id="GO:0045211">
    <property type="term" value="C:postsynaptic membrane"/>
    <property type="evidence" value="ECO:0007669"/>
    <property type="project" value="TreeGrafter"/>
</dbReference>
<protein>
    <recommendedName>
        <fullName evidence="11">RCK N-terminal domain-containing protein</fullName>
    </recommendedName>
</protein>
<gene>
    <name evidence="12" type="ORF">PXEA_LOCUS31461</name>
</gene>
<evidence type="ECO:0000256" key="5">
    <source>
        <dbReference type="ARBA" id="ARBA00022826"/>
    </source>
</evidence>
<keyword evidence="10" id="KW-0407">Ion channel</keyword>
<evidence type="ECO:0000256" key="10">
    <source>
        <dbReference type="ARBA" id="ARBA00023303"/>
    </source>
</evidence>
<name>A0A3S5C684_9PLAT</name>
<comment type="caution">
    <text evidence="12">The sequence shown here is derived from an EMBL/GenBank/DDBJ whole genome shotgun (WGS) entry which is preliminary data.</text>
</comment>
<sequence length="66" mass="7327">MNTKDLARVSLETADACLVLAHKYSSDPDAEDAANIMRVIAIKNYCSHIKVSQEHALYERHNAIGN</sequence>
<dbReference type="AlphaFoldDB" id="A0A3S5C684"/>
<keyword evidence="7" id="KW-1133">Transmembrane helix</keyword>
<evidence type="ECO:0000256" key="2">
    <source>
        <dbReference type="ARBA" id="ARBA00022448"/>
    </source>
</evidence>
<keyword evidence="4" id="KW-0812">Transmembrane</keyword>
<dbReference type="OrthoDB" id="10035564at2759"/>
<evidence type="ECO:0000256" key="1">
    <source>
        <dbReference type="ARBA" id="ARBA00004141"/>
    </source>
</evidence>
<dbReference type="Pfam" id="PF22614">
    <property type="entry name" value="Slo-like_RCK"/>
    <property type="match status" value="1"/>
</dbReference>
<keyword evidence="2" id="KW-0813">Transport</keyword>
<reference evidence="12" key="1">
    <citation type="submission" date="2018-11" db="EMBL/GenBank/DDBJ databases">
        <authorList>
            <consortium name="Pathogen Informatics"/>
        </authorList>
    </citation>
    <scope>NUCLEOTIDE SEQUENCE</scope>
</reference>
<evidence type="ECO:0000256" key="8">
    <source>
        <dbReference type="ARBA" id="ARBA00023065"/>
    </source>
</evidence>
<comment type="subcellular location">
    <subcellularLocation>
        <location evidence="1">Membrane</location>
        <topology evidence="1">Multi-pass membrane protein</topology>
    </subcellularLocation>
</comment>
<evidence type="ECO:0000313" key="12">
    <source>
        <dbReference type="EMBL" id="VEL38021.1"/>
    </source>
</evidence>
<proteinExistence type="predicted"/>
<evidence type="ECO:0000256" key="9">
    <source>
        <dbReference type="ARBA" id="ARBA00023136"/>
    </source>
</evidence>
<keyword evidence="6" id="KW-0630">Potassium</keyword>
<dbReference type="InterPro" id="IPR003148">
    <property type="entry name" value="RCK_N"/>
</dbReference>
<dbReference type="PANTHER" id="PTHR10027:SF33">
    <property type="entry name" value="CALCIUM-ACTIVATED POTASSIUM CHANNEL SUBUNIT ALPHA-1-RELATED"/>
    <property type="match status" value="1"/>
</dbReference>
<accession>A0A3S5C684</accession>
<evidence type="ECO:0000256" key="7">
    <source>
        <dbReference type="ARBA" id="ARBA00022989"/>
    </source>
</evidence>
<keyword evidence="13" id="KW-1185">Reference proteome</keyword>
<dbReference type="Proteomes" id="UP000784294">
    <property type="component" value="Unassembled WGS sequence"/>
</dbReference>
<dbReference type="PANTHER" id="PTHR10027">
    <property type="entry name" value="CALCIUM-ACTIVATED POTASSIUM CHANNEL ALPHA CHAIN"/>
    <property type="match status" value="1"/>
</dbReference>
<evidence type="ECO:0000256" key="6">
    <source>
        <dbReference type="ARBA" id="ARBA00022958"/>
    </source>
</evidence>
<dbReference type="Gene3D" id="3.40.50.720">
    <property type="entry name" value="NAD(P)-binding Rossmann-like Domain"/>
    <property type="match status" value="1"/>
</dbReference>
<keyword evidence="9" id="KW-0472">Membrane</keyword>
<keyword evidence="3" id="KW-0633">Potassium transport</keyword>